<dbReference type="GO" id="GO:0004016">
    <property type="term" value="F:adenylate cyclase activity"/>
    <property type="evidence" value="ECO:0007669"/>
    <property type="project" value="UniProtKB-ARBA"/>
</dbReference>
<evidence type="ECO:0000256" key="4">
    <source>
        <dbReference type="ARBA" id="ARBA00022692"/>
    </source>
</evidence>
<dbReference type="CDD" id="cd06225">
    <property type="entry name" value="HAMP"/>
    <property type="match status" value="1"/>
</dbReference>
<dbReference type="SUPFAM" id="SSF55073">
    <property type="entry name" value="Nucleotide cyclase"/>
    <property type="match status" value="1"/>
</dbReference>
<dbReference type="EMBL" id="ACLF03000006">
    <property type="protein sequence ID" value="EFQ82793.1"/>
    <property type="molecule type" value="Genomic_DNA"/>
</dbReference>
<dbReference type="SMART" id="SM00304">
    <property type="entry name" value="HAMP"/>
    <property type="match status" value="1"/>
</dbReference>
<accession>E2SE66</accession>
<reference evidence="10" key="1">
    <citation type="submission" date="2010-08" db="EMBL/GenBank/DDBJ databases">
        <authorList>
            <person name="Muzny D."/>
            <person name="Qin X."/>
            <person name="Buhay C."/>
            <person name="Dugan-Rocha S."/>
            <person name="Ding Y."/>
            <person name="Chen G."/>
            <person name="Hawes A."/>
            <person name="Holder M."/>
            <person name="Jhangiani S."/>
            <person name="Johnson A."/>
            <person name="Khan Z."/>
            <person name="Li Z."/>
            <person name="Liu W."/>
            <person name="Liu X."/>
            <person name="Perez L."/>
            <person name="Shen H."/>
            <person name="Wang Q."/>
            <person name="Watt J."/>
            <person name="Xi L."/>
            <person name="Xin Y."/>
            <person name="Zhou J."/>
            <person name="Deng J."/>
            <person name="Jiang H."/>
            <person name="Liu Y."/>
            <person name="Qu J."/>
            <person name="Song X.-Z."/>
            <person name="Zhang L."/>
            <person name="Villasana D."/>
            <person name="Johnson A."/>
            <person name="Liu J."/>
            <person name="Liyanage D."/>
            <person name="Lorensuhewa L."/>
            <person name="Robinson T."/>
            <person name="Song A."/>
            <person name="Song B.-B."/>
            <person name="Dinh H."/>
            <person name="Thornton R."/>
            <person name="Coyle M."/>
            <person name="Francisco L."/>
            <person name="Jackson L."/>
            <person name="Javaid M."/>
            <person name="Korchina V."/>
            <person name="Kovar C."/>
            <person name="Mata R."/>
            <person name="Mathew T."/>
            <person name="Ngo R."/>
            <person name="Nguyen L."/>
            <person name="Nguyen N."/>
            <person name="Okwuonu G."/>
            <person name="Ongeri F."/>
            <person name="Pham C."/>
            <person name="Simmons D."/>
            <person name="Wilczek-Boney K."/>
            <person name="Hale W."/>
            <person name="Jakkamsetti A."/>
            <person name="Pham P."/>
            <person name="Ruth R."/>
            <person name="San Lucas F."/>
            <person name="Warren J."/>
            <person name="Zhang J."/>
            <person name="Zhao Z."/>
            <person name="Zhou C."/>
            <person name="Zhu D."/>
            <person name="Lee S."/>
            <person name="Bess C."/>
            <person name="Blankenburg K."/>
            <person name="Forbes L."/>
            <person name="Fu Q."/>
            <person name="Gubbala S."/>
            <person name="Hirani K."/>
            <person name="Jayaseelan J.C."/>
            <person name="Lara F."/>
            <person name="Munidasa M."/>
            <person name="Palculict T."/>
            <person name="Patil S."/>
            <person name="Pu L.-L."/>
            <person name="Saada N."/>
            <person name="Tang L."/>
            <person name="Weissenberger G."/>
            <person name="Zhu Y."/>
            <person name="Hemphill L."/>
            <person name="Shang Y."/>
            <person name="Youmans B."/>
            <person name="Ayvaz T."/>
            <person name="Ross M."/>
            <person name="Santibanez J."/>
            <person name="Aqrawi P."/>
            <person name="Gross S."/>
            <person name="Joshi V."/>
            <person name="Fowler G."/>
            <person name="Nazareth L."/>
            <person name="Reid J."/>
            <person name="Worley K."/>
            <person name="Petrosino J."/>
            <person name="Highlander S."/>
            <person name="Gibbs R."/>
        </authorList>
    </citation>
    <scope>NUCLEOTIDE SEQUENCE [LARGE SCALE GENOMIC DNA]</scope>
    <source>
        <strain evidence="10">DSM 15272</strain>
    </source>
</reference>
<dbReference type="SMART" id="SM00044">
    <property type="entry name" value="CYCc"/>
    <property type="match status" value="1"/>
</dbReference>
<keyword evidence="5 7" id="KW-1133">Transmembrane helix</keyword>
<evidence type="ECO:0000256" key="1">
    <source>
        <dbReference type="ARBA" id="ARBA00004651"/>
    </source>
</evidence>
<comment type="similarity">
    <text evidence="2">Belongs to the adenylyl cyclase class-3 family.</text>
</comment>
<feature type="transmembrane region" description="Helical" evidence="7">
    <location>
        <begin position="65"/>
        <end position="84"/>
    </location>
</feature>
<feature type="transmembrane region" description="Helical" evidence="7">
    <location>
        <begin position="229"/>
        <end position="250"/>
    </location>
</feature>
<name>E2SE66_9ACTN</name>
<dbReference type="PANTHER" id="PTHR43081:SF17">
    <property type="entry name" value="BLL5647 PROTEIN"/>
    <property type="match status" value="1"/>
</dbReference>
<dbReference type="RefSeq" id="WP_007077094.1">
    <property type="nucleotide sequence ID" value="NZ_CM001024.1"/>
</dbReference>
<dbReference type="STRING" id="585531.HMPREF0063_12002"/>
<dbReference type="InterPro" id="IPR050697">
    <property type="entry name" value="Adenylyl/Guanylyl_Cyclase_3/4"/>
</dbReference>
<dbReference type="Proteomes" id="UP000003111">
    <property type="component" value="Unassembled WGS sequence"/>
</dbReference>
<dbReference type="InterPro" id="IPR029787">
    <property type="entry name" value="Nucleotide_cyclase"/>
</dbReference>
<keyword evidence="11" id="KW-1185">Reference proteome</keyword>
<dbReference type="OrthoDB" id="368920at2"/>
<feature type="domain" description="Guanylate cyclase" evidence="8">
    <location>
        <begin position="335"/>
        <end position="459"/>
    </location>
</feature>
<dbReference type="Gene3D" id="6.10.340.10">
    <property type="match status" value="1"/>
</dbReference>
<evidence type="ECO:0000313" key="10">
    <source>
        <dbReference type="EMBL" id="EFQ82793.1"/>
    </source>
</evidence>
<feature type="transmembrane region" description="Helical" evidence="7">
    <location>
        <begin position="194"/>
        <end position="217"/>
    </location>
</feature>
<dbReference type="Pfam" id="PF00672">
    <property type="entry name" value="HAMP"/>
    <property type="match status" value="1"/>
</dbReference>
<keyword evidence="3" id="KW-1003">Cell membrane</keyword>
<dbReference type="InterPro" id="IPR003660">
    <property type="entry name" value="HAMP_dom"/>
</dbReference>
<dbReference type="AlphaFoldDB" id="E2SE66"/>
<dbReference type="GO" id="GO:0005886">
    <property type="term" value="C:plasma membrane"/>
    <property type="evidence" value="ECO:0007669"/>
    <property type="project" value="UniProtKB-SubCell"/>
</dbReference>
<organism evidence="10 11">
    <name type="scientific">Aeromicrobium marinum DSM 15272</name>
    <dbReference type="NCBI Taxonomy" id="585531"/>
    <lineage>
        <taxon>Bacteria</taxon>
        <taxon>Bacillati</taxon>
        <taxon>Actinomycetota</taxon>
        <taxon>Actinomycetes</taxon>
        <taxon>Propionibacteriales</taxon>
        <taxon>Nocardioidaceae</taxon>
        <taxon>Aeromicrobium</taxon>
    </lineage>
</organism>
<dbReference type="PROSITE" id="PS50885">
    <property type="entry name" value="HAMP"/>
    <property type="match status" value="1"/>
</dbReference>
<evidence type="ECO:0000259" key="9">
    <source>
        <dbReference type="PROSITE" id="PS50885"/>
    </source>
</evidence>
<feature type="transmembrane region" description="Helical" evidence="7">
    <location>
        <begin position="21"/>
        <end position="45"/>
    </location>
</feature>
<keyword evidence="4 7" id="KW-0812">Transmembrane</keyword>
<evidence type="ECO:0000259" key="8">
    <source>
        <dbReference type="PROSITE" id="PS50125"/>
    </source>
</evidence>
<proteinExistence type="inferred from homology"/>
<dbReference type="Gene3D" id="3.30.70.1230">
    <property type="entry name" value="Nucleotide cyclase"/>
    <property type="match status" value="1"/>
</dbReference>
<dbReference type="PROSITE" id="PS50125">
    <property type="entry name" value="GUANYLATE_CYCLASE_2"/>
    <property type="match status" value="1"/>
</dbReference>
<evidence type="ECO:0000256" key="3">
    <source>
        <dbReference type="ARBA" id="ARBA00022475"/>
    </source>
</evidence>
<dbReference type="PANTHER" id="PTHR43081">
    <property type="entry name" value="ADENYLATE CYCLASE, TERMINAL-DIFFERENTIATION SPECIFIC-RELATED"/>
    <property type="match status" value="1"/>
</dbReference>
<dbReference type="Pfam" id="PF00211">
    <property type="entry name" value="Guanylate_cyc"/>
    <property type="match status" value="1"/>
</dbReference>
<dbReference type="SUPFAM" id="SSF158472">
    <property type="entry name" value="HAMP domain-like"/>
    <property type="match status" value="1"/>
</dbReference>
<dbReference type="HOGENOM" id="CLU_025433_2_1_11"/>
<dbReference type="GO" id="GO:0006171">
    <property type="term" value="P:cAMP biosynthetic process"/>
    <property type="evidence" value="ECO:0007669"/>
    <property type="project" value="TreeGrafter"/>
</dbReference>
<gene>
    <name evidence="10" type="ORF">HMPREF0063_12002</name>
</gene>
<feature type="domain" description="HAMP" evidence="9">
    <location>
        <begin position="251"/>
        <end position="303"/>
    </location>
</feature>
<feature type="transmembrane region" description="Helical" evidence="7">
    <location>
        <begin position="115"/>
        <end position="133"/>
    </location>
</feature>
<dbReference type="GO" id="GO:0035556">
    <property type="term" value="P:intracellular signal transduction"/>
    <property type="evidence" value="ECO:0007669"/>
    <property type="project" value="InterPro"/>
</dbReference>
<feature type="transmembrane region" description="Helical" evidence="7">
    <location>
        <begin position="139"/>
        <end position="164"/>
    </location>
</feature>
<keyword evidence="6 7" id="KW-0472">Membrane</keyword>
<comment type="caution">
    <text evidence="10">The sequence shown here is derived from an EMBL/GenBank/DDBJ whole genome shotgun (WGS) entry which is preliminary data.</text>
</comment>
<sequence length="508" mass="54437">MTSRSRRSRIQRYVRRMSIVWRMRVVMFFGLVMTSVLGAVIVYAVAAFVVPLPIPEDEELALENLVLTALVVPVLVVIGVLRGIRILGPAVRWVRDEREPTPAEQRTLLNVPRRMFFLHAALWIGAALFFSAFNALTSIQLGITVVQVVSLAGVTVSSIAYLVAERVLRPLARRALASGVPDGMRVRSVAGRTMFAWVLGTGVSVAGLTILGIVSLVRQENVTVTQLAVTMVVVGGIGFTVGGLTTLAAAKASSDPIRQMRKALARVEGGDLDVVVDIDDGTEIGMLQAGFNEMVTGLREREQIRDLFGRHVGDDVARAALGGGVELGGETRHVAVLFVDVIGSTTLATERPPDEVVSLLNQFFSVVIEVVHDHDGWINKFEGDAALAIWNAPVEVADLEAKVLRAARVLGERLAAEVTGLTAGIGVSAGTAVAGNVGAAERYEYTVIGDPVNEAARLMDHAKSTTRKVVARASLLDAAGDEAQHWEQLEPFVARGRSTPTPVATPRD</sequence>
<protein>
    <submittedName>
        <fullName evidence="10">HAMP domain protein</fullName>
    </submittedName>
</protein>
<evidence type="ECO:0000256" key="5">
    <source>
        <dbReference type="ARBA" id="ARBA00022989"/>
    </source>
</evidence>
<dbReference type="InterPro" id="IPR001054">
    <property type="entry name" value="A/G_cyclase"/>
</dbReference>
<dbReference type="eggNOG" id="COG2114">
    <property type="taxonomic scope" value="Bacteria"/>
</dbReference>
<evidence type="ECO:0000256" key="2">
    <source>
        <dbReference type="ARBA" id="ARBA00005381"/>
    </source>
</evidence>
<comment type="subcellular location">
    <subcellularLocation>
        <location evidence="1">Cell membrane</location>
        <topology evidence="1">Multi-pass membrane protein</topology>
    </subcellularLocation>
</comment>
<evidence type="ECO:0000256" key="6">
    <source>
        <dbReference type="ARBA" id="ARBA00023136"/>
    </source>
</evidence>
<dbReference type="CDD" id="cd07302">
    <property type="entry name" value="CHD"/>
    <property type="match status" value="1"/>
</dbReference>
<evidence type="ECO:0000313" key="11">
    <source>
        <dbReference type="Proteomes" id="UP000003111"/>
    </source>
</evidence>
<evidence type="ECO:0000256" key="7">
    <source>
        <dbReference type="SAM" id="Phobius"/>
    </source>
</evidence>